<proteinExistence type="predicted"/>
<feature type="signal peptide" evidence="1">
    <location>
        <begin position="1"/>
        <end position="19"/>
    </location>
</feature>
<evidence type="ECO:0000313" key="3">
    <source>
        <dbReference type="Proteomes" id="UP000553632"/>
    </source>
</evidence>
<gene>
    <name evidence="2" type="ORF">FOZ63_028127</name>
</gene>
<comment type="caution">
    <text evidence="2">The sequence shown here is derived from an EMBL/GenBank/DDBJ whole genome shotgun (WGS) entry which is preliminary data.</text>
</comment>
<keyword evidence="3" id="KW-1185">Reference proteome</keyword>
<feature type="chain" id="PRO_5029828678" evidence="1">
    <location>
        <begin position="20"/>
        <end position="140"/>
    </location>
</feature>
<name>A0A7J6S892_PEROL</name>
<protein>
    <submittedName>
        <fullName evidence="2">Uncharacterized protein</fullName>
    </submittedName>
</protein>
<dbReference type="EMBL" id="JABANO010020085">
    <property type="protein sequence ID" value="KAF4729067.1"/>
    <property type="molecule type" value="Genomic_DNA"/>
</dbReference>
<accession>A0A7J6S892</accession>
<reference evidence="2 3" key="1">
    <citation type="submission" date="2020-04" db="EMBL/GenBank/DDBJ databases">
        <title>Perkinsus olseni comparative genomics.</title>
        <authorList>
            <person name="Bogema D.R."/>
        </authorList>
    </citation>
    <scope>NUCLEOTIDE SEQUENCE [LARGE SCALE GENOMIC DNA]</scope>
    <source>
        <strain evidence="2 3">ATCC PRA-207</strain>
    </source>
</reference>
<evidence type="ECO:0000313" key="2">
    <source>
        <dbReference type="EMBL" id="KAF4729067.1"/>
    </source>
</evidence>
<sequence length="140" mass="15371">MTKPVATWFIAAILALVTASDPFIGEYELLTTSVRAAVEPEYSASVEHIRLVGGPGPDTYTVDLKWIGTELLPVVQIQDGDLTTLNDYHPLLFKTRFEGKEVTFFRKGLPLTSGTYVYTEGPNFSLNVTVAASEVDMNVL</sequence>
<dbReference type="AlphaFoldDB" id="A0A7J6S892"/>
<dbReference type="Proteomes" id="UP000553632">
    <property type="component" value="Unassembled WGS sequence"/>
</dbReference>
<organism evidence="2 3">
    <name type="scientific">Perkinsus olseni</name>
    <name type="common">Perkinsus atlanticus</name>
    <dbReference type="NCBI Taxonomy" id="32597"/>
    <lineage>
        <taxon>Eukaryota</taxon>
        <taxon>Sar</taxon>
        <taxon>Alveolata</taxon>
        <taxon>Perkinsozoa</taxon>
        <taxon>Perkinsea</taxon>
        <taxon>Perkinsida</taxon>
        <taxon>Perkinsidae</taxon>
        <taxon>Perkinsus</taxon>
    </lineage>
</organism>
<keyword evidence="1" id="KW-0732">Signal</keyword>
<feature type="non-terminal residue" evidence="2">
    <location>
        <position position="140"/>
    </location>
</feature>
<evidence type="ECO:0000256" key="1">
    <source>
        <dbReference type="SAM" id="SignalP"/>
    </source>
</evidence>